<feature type="region of interest" description="Disordered" evidence="1">
    <location>
        <begin position="790"/>
        <end position="831"/>
    </location>
</feature>
<feature type="transmembrane region" description="Helical" evidence="2">
    <location>
        <begin position="104"/>
        <end position="122"/>
    </location>
</feature>
<gene>
    <name evidence="3" type="ORF">RCL2_001971600</name>
</gene>
<evidence type="ECO:0000313" key="4">
    <source>
        <dbReference type="Proteomes" id="UP000615446"/>
    </source>
</evidence>
<keyword evidence="2" id="KW-0812">Transmembrane</keyword>
<feature type="region of interest" description="Disordered" evidence="1">
    <location>
        <begin position="509"/>
        <end position="536"/>
    </location>
</feature>
<reference evidence="3" key="1">
    <citation type="submission" date="2019-10" db="EMBL/GenBank/DDBJ databases">
        <title>Conservation and host-specific expression of non-tandemly repeated heterogenous ribosome RNA gene in arbuscular mycorrhizal fungi.</title>
        <authorList>
            <person name="Maeda T."/>
            <person name="Kobayashi Y."/>
            <person name="Nakagawa T."/>
            <person name="Ezawa T."/>
            <person name="Yamaguchi K."/>
            <person name="Bino T."/>
            <person name="Nishimoto Y."/>
            <person name="Shigenobu S."/>
            <person name="Kawaguchi M."/>
        </authorList>
    </citation>
    <scope>NUCLEOTIDE SEQUENCE</scope>
    <source>
        <strain evidence="3">HR1</strain>
    </source>
</reference>
<feature type="compositionally biased region" description="Polar residues" evidence="1">
    <location>
        <begin position="183"/>
        <end position="204"/>
    </location>
</feature>
<proteinExistence type="predicted"/>
<comment type="caution">
    <text evidence="3">The sequence shown here is derived from an EMBL/GenBank/DDBJ whole genome shotgun (WGS) entry which is preliminary data.</text>
</comment>
<sequence>MDEALLWKKKKHLRGESKKLRVKYFWSLNAVFFVIAMSFVKVMQLQKRQTATPTKTNSNKELLAPFPTVPPILNNNTLSNNSNNQPLKNTISESANDGVSGPELLGLAGGALVVIGLIGIFISRKIAGGKKKHTDTERGYKSYPSQQLSDDYNEKEKDSPIMVDQDSSRLISSSPRTYYPPHSESNVSQLGPPSVNNNFLQNKNLVDPSSREIPHSSPYLPQTPNSNQKDLSHSPDSYRGPSLDDDSSNLLQSPFTPNFKQKDSSYPSDSYKRSSRDGYPSSPSQFTLNTPNTPNTPKTPSYPPNTYGGSSLDDYPSPFLPPSPFTPNTPNTPNTPSYPPNTYRRPSPDDYPSQSPFVPNSQQGEQLQQPKSYGGPQNDQFSPRFQQHNIDPIQGTLLSPKSSDQPQQYKSPPHSRYSLEDPPHCQLFSKSEPVTTNDQNSSSESSIVNNTNSDNMNESLSINSDIINNELKELDDMFANIMSGDNSSSLSEDYSQVSDNSFTRLLSDIPTNEKSNQPDSQTSSIYSVQPTQVKSQIEMASENKIPKTPSSNLSQDQNLPQMMQPAAISYIKPMQSNMVIESINESSDTSEVQLNMTQPITTQFIQPSQSNMVIESVNESSDTSEVQLNMTQPITTRFIQPSQSNTVIESVNESSDTSEVQLNMTQPITTRFIQPSQSNMKIEKVDTIHPEMSAPIVAGVGPKPLYDIDGIKKHAKMILSKKTEKVTENNETQNSENIIKENDDNQGKPLVRKKSVRFQAESDQEDAVKVSKSKKSILINKNDVINVQSTAQQSSTLESEYGDVKSNHRDSKSNSYQMYDFDISGYQDDSS</sequence>
<keyword evidence="2" id="KW-0472">Membrane</keyword>
<dbReference type="AlphaFoldDB" id="A0A8H3LW07"/>
<feature type="compositionally biased region" description="Polar residues" evidence="1">
    <location>
        <begin position="352"/>
        <end position="389"/>
    </location>
</feature>
<evidence type="ECO:0000313" key="3">
    <source>
        <dbReference type="EMBL" id="GES92955.1"/>
    </source>
</evidence>
<evidence type="ECO:0000256" key="2">
    <source>
        <dbReference type="SAM" id="Phobius"/>
    </source>
</evidence>
<feature type="transmembrane region" description="Helical" evidence="2">
    <location>
        <begin position="21"/>
        <end position="40"/>
    </location>
</feature>
<dbReference type="EMBL" id="BLAL01000218">
    <property type="protein sequence ID" value="GES92955.1"/>
    <property type="molecule type" value="Genomic_DNA"/>
</dbReference>
<feature type="compositionally biased region" description="Polar residues" evidence="1">
    <location>
        <begin position="219"/>
        <end position="229"/>
    </location>
</feature>
<feature type="compositionally biased region" description="Low complexity" evidence="1">
    <location>
        <begin position="287"/>
        <end position="317"/>
    </location>
</feature>
<dbReference type="OrthoDB" id="2388112at2759"/>
<organism evidence="3 4">
    <name type="scientific">Rhizophagus clarus</name>
    <dbReference type="NCBI Taxonomy" id="94130"/>
    <lineage>
        <taxon>Eukaryota</taxon>
        <taxon>Fungi</taxon>
        <taxon>Fungi incertae sedis</taxon>
        <taxon>Mucoromycota</taxon>
        <taxon>Glomeromycotina</taxon>
        <taxon>Glomeromycetes</taxon>
        <taxon>Glomerales</taxon>
        <taxon>Glomeraceae</taxon>
        <taxon>Rhizophagus</taxon>
    </lineage>
</organism>
<feature type="region of interest" description="Disordered" evidence="1">
    <location>
        <begin position="724"/>
        <end position="751"/>
    </location>
</feature>
<feature type="compositionally biased region" description="Polar residues" evidence="1">
    <location>
        <begin position="428"/>
        <end position="459"/>
    </location>
</feature>
<accession>A0A8H3LW07</accession>
<feature type="compositionally biased region" description="Basic and acidic residues" evidence="1">
    <location>
        <begin position="802"/>
        <end position="812"/>
    </location>
</feature>
<protein>
    <submittedName>
        <fullName evidence="3">Uncharacterized protein</fullName>
    </submittedName>
</protein>
<dbReference type="Proteomes" id="UP000615446">
    <property type="component" value="Unassembled WGS sequence"/>
</dbReference>
<feature type="compositionally biased region" description="Polar residues" evidence="1">
    <location>
        <begin position="509"/>
        <end position="535"/>
    </location>
</feature>
<feature type="region of interest" description="Disordered" evidence="1">
    <location>
        <begin position="131"/>
        <end position="459"/>
    </location>
</feature>
<name>A0A8H3LW07_9GLOM</name>
<keyword evidence="2" id="KW-1133">Transmembrane helix</keyword>
<feature type="compositionally biased region" description="Pro residues" evidence="1">
    <location>
        <begin position="318"/>
        <end position="327"/>
    </location>
</feature>
<feature type="compositionally biased region" description="Polar residues" evidence="1">
    <location>
        <begin position="396"/>
        <end position="410"/>
    </location>
</feature>
<evidence type="ECO:0000256" key="1">
    <source>
        <dbReference type="SAM" id="MobiDB-lite"/>
    </source>
</evidence>